<keyword evidence="2" id="KW-1133">Transmembrane helix</keyword>
<name>A0A1H3D2Y8_9EURY</name>
<dbReference type="AlphaFoldDB" id="A0A1H3D2Y8"/>
<keyword evidence="4" id="KW-1185">Reference proteome</keyword>
<feature type="transmembrane region" description="Helical" evidence="2">
    <location>
        <begin position="176"/>
        <end position="199"/>
    </location>
</feature>
<feature type="transmembrane region" description="Helical" evidence="2">
    <location>
        <begin position="151"/>
        <end position="170"/>
    </location>
</feature>
<evidence type="ECO:0000313" key="4">
    <source>
        <dbReference type="Proteomes" id="UP000199170"/>
    </source>
</evidence>
<evidence type="ECO:0000313" key="3">
    <source>
        <dbReference type="EMBL" id="SDX60019.1"/>
    </source>
</evidence>
<dbReference type="RefSeq" id="WP_089764369.1">
    <property type="nucleotide sequence ID" value="NZ_FNPB01000001.1"/>
</dbReference>
<dbReference type="EMBL" id="FNPB01000001">
    <property type="protein sequence ID" value="SDX60019.1"/>
    <property type="molecule type" value="Genomic_DNA"/>
</dbReference>
<reference evidence="4" key="1">
    <citation type="submission" date="2016-10" db="EMBL/GenBank/DDBJ databases">
        <authorList>
            <person name="Varghese N."/>
            <person name="Submissions S."/>
        </authorList>
    </citation>
    <scope>NUCLEOTIDE SEQUENCE [LARGE SCALE GENOMIC DNA]</scope>
    <source>
        <strain evidence="4">CGMCC 1.10118</strain>
    </source>
</reference>
<accession>A0A1H3D2Y8</accession>
<dbReference type="OrthoDB" id="307947at2157"/>
<sequence length="228" mass="25612">MSDKPAALLTKTQRDRVDNDFQSVDGAKRRRDQQRIRRRVAAGVDDFAHLVEYPDEQLEAAFESSDDEHLVRALADMRVASERIRLLHGVEHDEVLRRARTRAQTAECRDRSVSELAFRTEDEIRRAVTAELEAEYEPDDWKRRSELALKAGALLALPGVSLIPIPYGAIPLGIDGALTFVALFFAGPLLAFGLGILLLRSIRDDIVPGMRAFGTDPVGTIRRLWNRV</sequence>
<keyword evidence="2" id="KW-0472">Membrane</keyword>
<organism evidence="3 4">
    <name type="scientific">Halobellus clavatus</name>
    <dbReference type="NCBI Taxonomy" id="660517"/>
    <lineage>
        <taxon>Archaea</taxon>
        <taxon>Methanobacteriati</taxon>
        <taxon>Methanobacteriota</taxon>
        <taxon>Stenosarchaea group</taxon>
        <taxon>Halobacteria</taxon>
        <taxon>Halobacteriales</taxon>
        <taxon>Haloferacaceae</taxon>
        <taxon>Halobellus</taxon>
    </lineage>
</organism>
<keyword evidence="2" id="KW-0812">Transmembrane</keyword>
<gene>
    <name evidence="3" type="ORF">SAMN04487946_101302</name>
</gene>
<feature type="region of interest" description="Disordered" evidence="1">
    <location>
        <begin position="1"/>
        <end position="29"/>
    </location>
</feature>
<evidence type="ECO:0000256" key="2">
    <source>
        <dbReference type="SAM" id="Phobius"/>
    </source>
</evidence>
<protein>
    <submittedName>
        <fullName evidence="3">Uncharacterized protein</fullName>
    </submittedName>
</protein>
<dbReference type="Proteomes" id="UP000199170">
    <property type="component" value="Unassembled WGS sequence"/>
</dbReference>
<evidence type="ECO:0000256" key="1">
    <source>
        <dbReference type="SAM" id="MobiDB-lite"/>
    </source>
</evidence>
<proteinExistence type="predicted"/>